<accession>A0A0V0RKY1</accession>
<dbReference type="OrthoDB" id="10509912at2759"/>
<dbReference type="Proteomes" id="UP000054630">
    <property type="component" value="Unassembled WGS sequence"/>
</dbReference>
<evidence type="ECO:0000313" key="1">
    <source>
        <dbReference type="EMBL" id="KRX15133.1"/>
    </source>
</evidence>
<organism evidence="1 2">
    <name type="scientific">Trichinella nelsoni</name>
    <dbReference type="NCBI Taxonomy" id="6336"/>
    <lineage>
        <taxon>Eukaryota</taxon>
        <taxon>Metazoa</taxon>
        <taxon>Ecdysozoa</taxon>
        <taxon>Nematoda</taxon>
        <taxon>Enoplea</taxon>
        <taxon>Dorylaimia</taxon>
        <taxon>Trichinellida</taxon>
        <taxon>Trichinellidae</taxon>
        <taxon>Trichinella</taxon>
    </lineage>
</organism>
<dbReference type="AlphaFoldDB" id="A0A0V0RKY1"/>
<proteinExistence type="predicted"/>
<gene>
    <name evidence="1" type="ORF">T07_9855</name>
</gene>
<evidence type="ECO:0000313" key="2">
    <source>
        <dbReference type="Proteomes" id="UP000054630"/>
    </source>
</evidence>
<name>A0A0V0RKY1_9BILA</name>
<keyword evidence="2" id="KW-1185">Reference proteome</keyword>
<sequence>MKSEAKCISAETQYLYGFSGFGIRNISESLVDEWSDDNNLLHYFLKLQPPLFGYRRVGREDVE</sequence>
<dbReference type="EMBL" id="JYDL01000139">
    <property type="protein sequence ID" value="KRX15133.1"/>
    <property type="molecule type" value="Genomic_DNA"/>
</dbReference>
<protein>
    <submittedName>
        <fullName evidence="1">Uncharacterized protein</fullName>
    </submittedName>
</protein>
<reference evidence="1 2" key="1">
    <citation type="submission" date="2015-01" db="EMBL/GenBank/DDBJ databases">
        <title>Evolution of Trichinella species and genotypes.</title>
        <authorList>
            <person name="Korhonen P.K."/>
            <person name="Edoardo P."/>
            <person name="Giuseppe L.R."/>
            <person name="Gasser R.B."/>
        </authorList>
    </citation>
    <scope>NUCLEOTIDE SEQUENCE [LARGE SCALE GENOMIC DNA]</scope>
    <source>
        <strain evidence="1">ISS37</strain>
    </source>
</reference>
<comment type="caution">
    <text evidence="1">The sequence shown here is derived from an EMBL/GenBank/DDBJ whole genome shotgun (WGS) entry which is preliminary data.</text>
</comment>